<dbReference type="Proteomes" id="UP000281955">
    <property type="component" value="Unassembled WGS sequence"/>
</dbReference>
<feature type="binding site" evidence="4">
    <location>
        <position position="282"/>
    </location>
    <ligand>
        <name>pyridoxal 5'-phosphate</name>
        <dbReference type="ChEBI" id="CHEBI:597326"/>
    </ligand>
</feature>
<evidence type="ECO:0000256" key="3">
    <source>
        <dbReference type="ARBA" id="ARBA00022898"/>
    </source>
</evidence>
<dbReference type="InterPro" id="IPR015422">
    <property type="entry name" value="PyrdxlP-dep_Trfase_small"/>
</dbReference>
<reference evidence="6 7" key="1">
    <citation type="submission" date="2018-10" db="EMBL/GenBank/DDBJ databases">
        <title>Genomic Encyclopedia of Archaeal and Bacterial Type Strains, Phase II (KMG-II): from individual species to whole genera.</title>
        <authorList>
            <person name="Goeker M."/>
        </authorList>
    </citation>
    <scope>NUCLEOTIDE SEQUENCE [LARGE SCALE GENOMIC DNA]</scope>
    <source>
        <strain evidence="6 7">RP-AC37</strain>
    </source>
</reference>
<evidence type="ECO:0000313" key="6">
    <source>
        <dbReference type="EMBL" id="RKS75375.1"/>
    </source>
</evidence>
<keyword evidence="2 4" id="KW-0378">Hydrolase</keyword>
<feature type="binding site" evidence="4">
    <location>
        <position position="226"/>
    </location>
    <ligand>
        <name>pyridoxal 5'-phosphate</name>
        <dbReference type="ChEBI" id="CHEBI:597326"/>
    </ligand>
</feature>
<dbReference type="SUPFAM" id="SSF53383">
    <property type="entry name" value="PLP-dependent transferases"/>
    <property type="match status" value="1"/>
</dbReference>
<dbReference type="GO" id="GO:0005737">
    <property type="term" value="C:cytoplasm"/>
    <property type="evidence" value="ECO:0007669"/>
    <property type="project" value="InterPro"/>
</dbReference>
<feature type="binding site" evidence="4">
    <location>
        <position position="101"/>
    </location>
    <ligand>
        <name>pyridoxal 5'-phosphate</name>
        <dbReference type="ChEBI" id="CHEBI:597326"/>
    </ligand>
</feature>
<keyword evidence="3 4" id="KW-0663">Pyridoxal phosphate</keyword>
<dbReference type="AlphaFoldDB" id="A0A420XQ51"/>
<dbReference type="GO" id="GO:0019441">
    <property type="term" value="P:L-tryptophan catabolic process to kynurenine"/>
    <property type="evidence" value="ECO:0007669"/>
    <property type="project" value="TreeGrafter"/>
</dbReference>
<feature type="modified residue" description="N6-(pyridoxal phosphate)lysine" evidence="4">
    <location>
        <position position="227"/>
    </location>
</feature>
<dbReference type="HAMAP" id="MF_01970">
    <property type="entry name" value="Kynureninase"/>
    <property type="match status" value="1"/>
</dbReference>
<sequence>MTTADRLAARAAELDSSAPLAGAPELFSVPEGLVYLDGNSLGPLPVCVPAAVADVVERQWGRDLIASWNSADWWGAPRRVGDRIARLLGADPGQVLVGDSTSVQLYSCYVNGLRLRPGRQVVVTDPDSFPTDLYVLDSVAELLDAEVVLASPPEVPELLSRRGDEVALVALSHVDYRTGELWDLPRLTARAHEAGALTLWDLCHSAGALPAGLDDAEVDMAVGCGYKYLNGGPGAPAWVYVAERHHPVFVSAVAGWNGHARPFAMSGTYEPADGIERARNGTPPMLSLLSLESALSVFDGIEVDDVRARSLSLTGFFLECVNVLVPEVKVATPRDPARRGSQVSLRHPDAYAVVQALAAHGVVGDYREPDIARFGFSPLTLTHAQVLEAVRQLHLVLARREHTDPRYARRLAVT</sequence>
<dbReference type="GO" id="GO:0097053">
    <property type="term" value="P:L-kynurenine catabolic process"/>
    <property type="evidence" value="ECO:0007669"/>
    <property type="project" value="UniProtKB-UniRule"/>
</dbReference>
<name>A0A420XQ51_9ACTN</name>
<dbReference type="InterPro" id="IPR010111">
    <property type="entry name" value="Kynureninase"/>
</dbReference>
<evidence type="ECO:0000256" key="5">
    <source>
        <dbReference type="PIRNR" id="PIRNR038800"/>
    </source>
</evidence>
<comment type="caution">
    <text evidence="6">The sequence shown here is derived from an EMBL/GenBank/DDBJ whole genome shotgun (WGS) entry which is preliminary data.</text>
</comment>
<comment type="catalytic activity">
    <reaction evidence="4 5">
        <text>L-kynurenine + H2O = anthranilate + L-alanine + H(+)</text>
        <dbReference type="Rhea" id="RHEA:16813"/>
        <dbReference type="ChEBI" id="CHEBI:15377"/>
        <dbReference type="ChEBI" id="CHEBI:15378"/>
        <dbReference type="ChEBI" id="CHEBI:16567"/>
        <dbReference type="ChEBI" id="CHEBI:57959"/>
        <dbReference type="ChEBI" id="CHEBI:57972"/>
        <dbReference type="EC" id="3.7.1.3"/>
    </reaction>
</comment>
<evidence type="ECO:0000256" key="2">
    <source>
        <dbReference type="ARBA" id="ARBA00022801"/>
    </source>
</evidence>
<evidence type="ECO:0000256" key="4">
    <source>
        <dbReference type="HAMAP-Rule" id="MF_01970"/>
    </source>
</evidence>
<dbReference type="Pfam" id="PF22580">
    <property type="entry name" value="KYNU_C"/>
    <property type="match status" value="1"/>
</dbReference>
<dbReference type="PANTHER" id="PTHR14084">
    <property type="entry name" value="KYNURENINASE"/>
    <property type="match status" value="1"/>
</dbReference>
<dbReference type="InParanoid" id="A0A420XQ51"/>
<dbReference type="InterPro" id="IPR015424">
    <property type="entry name" value="PyrdxlP-dep_Trfase"/>
</dbReference>
<dbReference type="InterPro" id="IPR015421">
    <property type="entry name" value="PyrdxlP-dep_Trfase_major"/>
</dbReference>
<proteinExistence type="inferred from homology"/>
<comment type="pathway">
    <text evidence="4 5">Amino-acid degradation; L-kynurenine degradation; L-alanine and anthranilate from L-kynurenine: step 1/1.</text>
</comment>
<keyword evidence="1 4" id="KW-0662">Pyridine nucleotide biosynthesis</keyword>
<dbReference type="GO" id="GO:0030170">
    <property type="term" value="F:pyridoxal phosphate binding"/>
    <property type="evidence" value="ECO:0007669"/>
    <property type="project" value="UniProtKB-UniRule"/>
</dbReference>
<evidence type="ECO:0000256" key="1">
    <source>
        <dbReference type="ARBA" id="ARBA00022642"/>
    </source>
</evidence>
<evidence type="ECO:0000313" key="7">
    <source>
        <dbReference type="Proteomes" id="UP000281955"/>
    </source>
</evidence>
<comment type="cofactor">
    <cofactor evidence="4 5">
        <name>pyridoxal 5'-phosphate</name>
        <dbReference type="ChEBI" id="CHEBI:597326"/>
    </cofactor>
</comment>
<dbReference type="Gene3D" id="3.90.1150.10">
    <property type="entry name" value="Aspartate Aminotransferase, domain 1"/>
    <property type="match status" value="1"/>
</dbReference>
<feature type="binding site" evidence="4">
    <location>
        <begin position="129"/>
        <end position="132"/>
    </location>
    <ligand>
        <name>pyridoxal 5'-phosphate</name>
        <dbReference type="ChEBI" id="CHEBI:597326"/>
    </ligand>
</feature>
<gene>
    <name evidence="4" type="primary">kynU</name>
    <name evidence="6" type="ORF">CLV35_1838</name>
</gene>
<comment type="catalytic activity">
    <reaction evidence="5">
        <text>3-hydroxy-L-kynurenine + H2O = 3-hydroxyanthranilate + L-alanine + H(+)</text>
        <dbReference type="Rhea" id="RHEA:25143"/>
        <dbReference type="ChEBI" id="CHEBI:15377"/>
        <dbReference type="ChEBI" id="CHEBI:15378"/>
        <dbReference type="ChEBI" id="CHEBI:36559"/>
        <dbReference type="ChEBI" id="CHEBI:57972"/>
        <dbReference type="ChEBI" id="CHEBI:58125"/>
        <dbReference type="EC" id="3.7.1.3"/>
    </reaction>
</comment>
<comment type="pathway">
    <text evidence="4 5">Cofactor biosynthesis; NAD(+) biosynthesis; quinolinate from L-kynurenine: step 2/3.</text>
</comment>
<dbReference type="PIRSF" id="PIRSF038800">
    <property type="entry name" value="KYNU"/>
    <property type="match status" value="1"/>
</dbReference>
<comment type="subunit">
    <text evidence="4 5">Homodimer.</text>
</comment>
<accession>A0A420XQ51</accession>
<dbReference type="Gene3D" id="3.40.640.10">
    <property type="entry name" value="Type I PLP-dependent aspartate aminotransferase-like (Major domain)"/>
    <property type="match status" value="1"/>
</dbReference>
<dbReference type="EMBL" id="RBWV01000011">
    <property type="protein sequence ID" value="RKS75375.1"/>
    <property type="molecule type" value="Genomic_DNA"/>
</dbReference>
<dbReference type="UniPathway" id="UPA00253">
    <property type="reaction ID" value="UER00329"/>
</dbReference>
<organism evidence="6 7">
    <name type="scientific">Motilibacter peucedani</name>
    <dbReference type="NCBI Taxonomy" id="598650"/>
    <lineage>
        <taxon>Bacteria</taxon>
        <taxon>Bacillati</taxon>
        <taxon>Actinomycetota</taxon>
        <taxon>Actinomycetes</taxon>
        <taxon>Motilibacterales</taxon>
        <taxon>Motilibacteraceae</taxon>
        <taxon>Motilibacter</taxon>
    </lineage>
</organism>
<dbReference type="GO" id="GO:0043420">
    <property type="term" value="P:anthranilate metabolic process"/>
    <property type="evidence" value="ECO:0007669"/>
    <property type="project" value="TreeGrafter"/>
</dbReference>
<dbReference type="UniPathway" id="UPA00334">
    <property type="reaction ID" value="UER00455"/>
</dbReference>
<comment type="caution">
    <text evidence="4">Lacks conserved residue(s) required for the propagation of feature annotation.</text>
</comment>
<dbReference type="RefSeq" id="WP_231121651.1">
    <property type="nucleotide sequence ID" value="NZ_RBWV01000011.1"/>
</dbReference>
<dbReference type="EC" id="3.7.1.3" evidence="4 5"/>
<comment type="function">
    <text evidence="4 5">Catalyzes the cleavage of L-kynurenine (L-Kyn) and L-3-hydroxykynurenine (L-3OHKyn) into anthranilic acid (AA) and 3-hydroxyanthranilic acid (3-OHAA), respectively.</text>
</comment>
<keyword evidence="7" id="KW-1185">Reference proteome</keyword>
<feature type="binding site" evidence="4">
    <location>
        <position position="256"/>
    </location>
    <ligand>
        <name>pyridoxal 5'-phosphate</name>
        <dbReference type="ChEBI" id="CHEBI:597326"/>
    </ligand>
</feature>
<feature type="binding site" evidence="4">
    <location>
        <position position="204"/>
    </location>
    <ligand>
        <name>pyridoxal 5'-phosphate</name>
        <dbReference type="ChEBI" id="CHEBI:597326"/>
    </ligand>
</feature>
<protein>
    <recommendedName>
        <fullName evidence="4 5">Kynureninase</fullName>
        <ecNumber evidence="4 5">3.7.1.3</ecNumber>
    </recommendedName>
    <alternativeName>
        <fullName evidence="4">L-kynurenine hydrolase</fullName>
    </alternativeName>
</protein>
<comment type="similarity">
    <text evidence="4 5">Belongs to the kynureninase family.</text>
</comment>
<dbReference type="GO" id="GO:0030429">
    <property type="term" value="F:kynureninase activity"/>
    <property type="evidence" value="ECO:0007669"/>
    <property type="project" value="UniProtKB-UniRule"/>
</dbReference>
<dbReference type="GO" id="GO:0009435">
    <property type="term" value="P:NAD+ biosynthetic process"/>
    <property type="evidence" value="ECO:0007669"/>
    <property type="project" value="UniProtKB-UniPathway"/>
</dbReference>
<dbReference type="GO" id="GO:0019805">
    <property type="term" value="P:quinolinate biosynthetic process"/>
    <property type="evidence" value="ECO:0007669"/>
    <property type="project" value="UniProtKB-UniRule"/>
</dbReference>
<feature type="binding site" evidence="4">
    <location>
        <position position="102"/>
    </location>
    <ligand>
        <name>pyridoxal 5'-phosphate</name>
        <dbReference type="ChEBI" id="CHEBI:597326"/>
    </ligand>
</feature>
<feature type="binding site" evidence="4">
    <location>
        <position position="201"/>
    </location>
    <ligand>
        <name>pyridoxal 5'-phosphate</name>
        <dbReference type="ChEBI" id="CHEBI:597326"/>
    </ligand>
</feature>
<dbReference type="PANTHER" id="PTHR14084:SF0">
    <property type="entry name" value="KYNURENINASE"/>
    <property type="match status" value="1"/>
</dbReference>